<dbReference type="CDD" id="cd00154">
    <property type="entry name" value="Rab"/>
    <property type="match status" value="1"/>
</dbReference>
<feature type="region of interest" description="Disordered" evidence="3">
    <location>
        <begin position="1"/>
        <end position="35"/>
    </location>
</feature>
<dbReference type="PROSITE" id="PS51421">
    <property type="entry name" value="RAS"/>
    <property type="match status" value="1"/>
</dbReference>
<dbReference type="Pfam" id="PF00071">
    <property type="entry name" value="Ras"/>
    <property type="match status" value="1"/>
</dbReference>
<dbReference type="SUPFAM" id="SSF52540">
    <property type="entry name" value="P-loop containing nucleoside triphosphate hydrolases"/>
    <property type="match status" value="1"/>
</dbReference>
<reference evidence="4 5" key="1">
    <citation type="submission" date="2024-10" db="EMBL/GenBank/DDBJ databases">
        <authorList>
            <person name="Kim D."/>
        </authorList>
    </citation>
    <scope>NUCLEOTIDE SEQUENCE [LARGE SCALE GENOMIC DNA]</scope>
    <source>
        <strain evidence="4">Taebaek</strain>
    </source>
</reference>
<comment type="similarity">
    <text evidence="1">Belongs to the small GTPase superfamily. Rab family.</text>
</comment>
<feature type="compositionally biased region" description="Low complexity" evidence="3">
    <location>
        <begin position="1"/>
        <end position="10"/>
    </location>
</feature>
<dbReference type="Gene3D" id="3.40.50.300">
    <property type="entry name" value="P-loop containing nucleotide triphosphate hydrolases"/>
    <property type="match status" value="1"/>
</dbReference>
<evidence type="ECO:0000256" key="3">
    <source>
        <dbReference type="SAM" id="MobiDB-lite"/>
    </source>
</evidence>
<evidence type="ECO:0000313" key="5">
    <source>
        <dbReference type="Proteomes" id="UP001620645"/>
    </source>
</evidence>
<dbReference type="GO" id="GO:0000166">
    <property type="term" value="F:nucleotide binding"/>
    <property type="evidence" value="ECO:0007669"/>
    <property type="project" value="UniProtKB-KW"/>
</dbReference>
<keyword evidence="5" id="KW-1185">Reference proteome</keyword>
<accession>A0ABD2IHH2</accession>
<dbReference type="InterPro" id="IPR005225">
    <property type="entry name" value="Small_GTP-bd"/>
</dbReference>
<dbReference type="SMART" id="SM00173">
    <property type="entry name" value="RAS"/>
    <property type="match status" value="1"/>
</dbReference>
<proteinExistence type="inferred from homology"/>
<dbReference type="FunFam" id="3.40.50.300:FF:001462">
    <property type="entry name" value="Small GTP-binding protein, putative"/>
    <property type="match status" value="1"/>
</dbReference>
<comment type="caution">
    <text evidence="4">The sequence shown here is derived from an EMBL/GenBank/DDBJ whole genome shotgun (WGS) entry which is preliminary data.</text>
</comment>
<name>A0ABD2IHH2_HETSC</name>
<dbReference type="InterPro" id="IPR001806">
    <property type="entry name" value="Small_GTPase"/>
</dbReference>
<evidence type="ECO:0000256" key="2">
    <source>
        <dbReference type="ARBA" id="ARBA00022741"/>
    </source>
</evidence>
<gene>
    <name evidence="4" type="ORF">niasHS_017697</name>
</gene>
<sequence length="263" mass="29102">MPFSSFSSSSTQQINEQSSGTVRKRQNPQHNAMVVPPRAIKSKVVVLGDMGVGKTSILLRHDGQGFTSQMSSTLGASYICSRSRANNGREFELQIWDTAGQERFRSMVPLYMRNSSAAMLVFDITNRQSFRDLASWIKEVERIDETGNVLLFIVANKCDLKEMRMVSEEEGRQFAEKQNAHYCETSALSGKGIETVMSSIAECLLQEQQRLLKESAELGHSSFDLATSSVAEAVDEKRAKRRGEEKKNGSGGNANGRGCCTIL</sequence>
<dbReference type="SMART" id="SM00176">
    <property type="entry name" value="RAN"/>
    <property type="match status" value="1"/>
</dbReference>
<dbReference type="InterPro" id="IPR027417">
    <property type="entry name" value="P-loop_NTPase"/>
</dbReference>
<feature type="region of interest" description="Disordered" evidence="3">
    <location>
        <begin position="234"/>
        <end position="257"/>
    </location>
</feature>
<organism evidence="4 5">
    <name type="scientific">Heterodera schachtii</name>
    <name type="common">Sugarbeet cyst nematode worm</name>
    <name type="synonym">Tylenchus schachtii</name>
    <dbReference type="NCBI Taxonomy" id="97005"/>
    <lineage>
        <taxon>Eukaryota</taxon>
        <taxon>Metazoa</taxon>
        <taxon>Ecdysozoa</taxon>
        <taxon>Nematoda</taxon>
        <taxon>Chromadorea</taxon>
        <taxon>Rhabditida</taxon>
        <taxon>Tylenchina</taxon>
        <taxon>Tylenchomorpha</taxon>
        <taxon>Tylenchoidea</taxon>
        <taxon>Heteroderidae</taxon>
        <taxon>Heteroderinae</taxon>
        <taxon>Heterodera</taxon>
    </lineage>
</organism>
<keyword evidence="2" id="KW-0547">Nucleotide-binding</keyword>
<dbReference type="NCBIfam" id="TIGR00231">
    <property type="entry name" value="small_GTP"/>
    <property type="match status" value="1"/>
</dbReference>
<feature type="compositionally biased region" description="Polar residues" evidence="3">
    <location>
        <begin position="11"/>
        <end position="21"/>
    </location>
</feature>
<dbReference type="PANTHER" id="PTHR47978">
    <property type="match status" value="1"/>
</dbReference>
<dbReference type="SMART" id="SM00175">
    <property type="entry name" value="RAB"/>
    <property type="match status" value="1"/>
</dbReference>
<dbReference type="AlphaFoldDB" id="A0ABD2IHH2"/>
<feature type="compositionally biased region" description="Basic and acidic residues" evidence="3">
    <location>
        <begin position="234"/>
        <end position="248"/>
    </location>
</feature>
<evidence type="ECO:0000313" key="4">
    <source>
        <dbReference type="EMBL" id="KAL3072723.1"/>
    </source>
</evidence>
<dbReference type="EMBL" id="JBICCN010000373">
    <property type="protein sequence ID" value="KAL3072723.1"/>
    <property type="molecule type" value="Genomic_DNA"/>
</dbReference>
<dbReference type="Proteomes" id="UP001620645">
    <property type="component" value="Unassembled WGS sequence"/>
</dbReference>
<protein>
    <submittedName>
        <fullName evidence="4">Uncharacterized protein</fullName>
    </submittedName>
</protein>
<dbReference type="PROSITE" id="PS51420">
    <property type="entry name" value="RHO"/>
    <property type="match status" value="1"/>
</dbReference>
<evidence type="ECO:0000256" key="1">
    <source>
        <dbReference type="ARBA" id="ARBA00006270"/>
    </source>
</evidence>
<dbReference type="PROSITE" id="PS51419">
    <property type="entry name" value="RAB"/>
    <property type="match status" value="1"/>
</dbReference>
<dbReference type="PRINTS" id="PR00449">
    <property type="entry name" value="RASTRNSFRMNG"/>
</dbReference>
<dbReference type="SMART" id="SM00174">
    <property type="entry name" value="RHO"/>
    <property type="match status" value="1"/>
</dbReference>